<keyword evidence="2" id="KW-1185">Reference proteome</keyword>
<name>A0A178MPN9_9PROT</name>
<dbReference type="STRING" id="1285242.A6A04_18190"/>
<evidence type="ECO:0000313" key="2">
    <source>
        <dbReference type="Proteomes" id="UP000078428"/>
    </source>
</evidence>
<gene>
    <name evidence="1" type="ORF">A6A04_18190</name>
</gene>
<accession>A0A178MPN9</accession>
<comment type="caution">
    <text evidence="1">The sequence shown here is derived from an EMBL/GenBank/DDBJ whole genome shotgun (WGS) entry which is preliminary data.</text>
</comment>
<protein>
    <submittedName>
        <fullName evidence="1">Uncharacterized protein</fullName>
    </submittedName>
</protein>
<dbReference type="Proteomes" id="UP000078428">
    <property type="component" value="Unassembled WGS sequence"/>
</dbReference>
<dbReference type="AlphaFoldDB" id="A0A178MPN9"/>
<sequence>MYMVPQTSPMGLVQGAAAPIPLALAQDPSKACRWCGKTMMKPRRNQECCCAECRMEWERSKRVRRKQAAAEKPKGTCLWCDGSFDKARQQQDFCCPDHQQAFNNFWKGRGPSLAKALHEWRIGKVDGGLTKVCREFTSAREELKERRAKAGKRSPKTEGDT</sequence>
<dbReference type="EMBL" id="LWQT01000053">
    <property type="protein sequence ID" value="OAN50523.1"/>
    <property type="molecule type" value="Genomic_DNA"/>
</dbReference>
<organism evidence="1 2">
    <name type="scientific">Paramagnetospirillum marisnigri</name>
    <dbReference type="NCBI Taxonomy" id="1285242"/>
    <lineage>
        <taxon>Bacteria</taxon>
        <taxon>Pseudomonadati</taxon>
        <taxon>Pseudomonadota</taxon>
        <taxon>Alphaproteobacteria</taxon>
        <taxon>Rhodospirillales</taxon>
        <taxon>Magnetospirillaceae</taxon>
        <taxon>Paramagnetospirillum</taxon>
    </lineage>
</organism>
<reference evidence="1 2" key="1">
    <citation type="submission" date="2016-04" db="EMBL/GenBank/DDBJ databases">
        <title>Draft genome sequence of freshwater magnetotactic bacteria Magnetospirillum marisnigri SP-1 and Magnetospirillum moscoviense BB-1.</title>
        <authorList>
            <person name="Koziaeva V."/>
            <person name="Dziuba M.V."/>
            <person name="Ivanov T.M."/>
            <person name="Kuznetsov B."/>
            <person name="Grouzdev D.S."/>
        </authorList>
    </citation>
    <scope>NUCLEOTIDE SEQUENCE [LARGE SCALE GENOMIC DNA]</scope>
    <source>
        <strain evidence="1 2">SP-1</strain>
    </source>
</reference>
<proteinExistence type="predicted"/>
<evidence type="ECO:0000313" key="1">
    <source>
        <dbReference type="EMBL" id="OAN50523.1"/>
    </source>
</evidence>